<dbReference type="EMBL" id="LRXL01000001">
    <property type="protein sequence ID" value="OAB81781.1"/>
    <property type="molecule type" value="Genomic_DNA"/>
</dbReference>
<sequence length="297" mass="34091">MKLSKTTRSHFVFNRSQRNGILLLVTINFLLLGWYYFFTSSTEVIFDSTSSEIMQLQKQHDSLAKVASEEKQPKIYPFNPNFISDYKAYTLGMSPREYDRLKAFRAEDKWVNSIEDFKRVTQISDSLSNKISPFFKFPDWITHPKPKRAYTAKAFISEEKPFSKKQDLNVATSQELKKIYGIGEALSARIINYRAKLGGFSSDAQLHSVYGLSPEVIGRIEKEFTVKTPKKLSRINVNTASASDIATIPGISFELAKEIWEFCKLREGISSISELQKIEGLTQSKFILIQLYLFIEE</sequence>
<dbReference type="AlphaFoldDB" id="A0A167KDL5"/>
<dbReference type="STRING" id="1763537.ULVI_00115"/>
<dbReference type="Gene3D" id="1.10.150.280">
    <property type="entry name" value="AF1531-like domain"/>
    <property type="match status" value="1"/>
</dbReference>
<name>A0A167KDL5_9FLAO</name>
<dbReference type="PANTHER" id="PTHR21180">
    <property type="entry name" value="ENDONUCLEASE/EXONUCLEASE/PHOSPHATASE FAMILY DOMAIN-CONTAINING PROTEIN 1"/>
    <property type="match status" value="1"/>
</dbReference>
<keyword evidence="1" id="KW-1133">Transmembrane helix</keyword>
<dbReference type="PANTHER" id="PTHR21180:SF32">
    <property type="entry name" value="ENDONUCLEASE_EXONUCLEASE_PHOSPHATASE FAMILY DOMAIN-CONTAINING PROTEIN 1"/>
    <property type="match status" value="1"/>
</dbReference>
<dbReference type="SUPFAM" id="SSF47781">
    <property type="entry name" value="RuvA domain 2-like"/>
    <property type="match status" value="3"/>
</dbReference>
<dbReference type="GO" id="GO:0015627">
    <property type="term" value="C:type II protein secretion system complex"/>
    <property type="evidence" value="ECO:0007669"/>
    <property type="project" value="TreeGrafter"/>
</dbReference>
<accession>A0A167KDL5</accession>
<dbReference type="Gene3D" id="1.10.150.320">
    <property type="entry name" value="Photosystem II 12 kDa extrinsic protein"/>
    <property type="match status" value="1"/>
</dbReference>
<dbReference type="Pfam" id="PF12836">
    <property type="entry name" value="HHH_3"/>
    <property type="match status" value="2"/>
</dbReference>
<evidence type="ECO:0000313" key="3">
    <source>
        <dbReference type="Proteomes" id="UP000077013"/>
    </source>
</evidence>
<proteinExistence type="predicted"/>
<dbReference type="Proteomes" id="UP000077013">
    <property type="component" value="Unassembled WGS sequence"/>
</dbReference>
<keyword evidence="1" id="KW-0472">Membrane</keyword>
<dbReference type="RefSeq" id="WP_068588066.1">
    <property type="nucleotide sequence ID" value="NZ_LRXL01000001.1"/>
</dbReference>
<keyword evidence="3" id="KW-1185">Reference proteome</keyword>
<evidence type="ECO:0000313" key="2">
    <source>
        <dbReference type="EMBL" id="OAB81781.1"/>
    </source>
</evidence>
<dbReference type="InterPro" id="IPR010994">
    <property type="entry name" value="RuvA_2-like"/>
</dbReference>
<gene>
    <name evidence="2" type="ORF">ULVI_00115</name>
</gene>
<dbReference type="OrthoDB" id="981124at2"/>
<comment type="caution">
    <text evidence="2">The sequence shown here is derived from an EMBL/GenBank/DDBJ whole genome shotgun (WGS) entry which is preliminary data.</text>
</comment>
<feature type="transmembrane region" description="Helical" evidence="1">
    <location>
        <begin position="21"/>
        <end position="38"/>
    </location>
</feature>
<organism evidence="2 3">
    <name type="scientific">Cochleicola gelatinilyticus</name>
    <dbReference type="NCBI Taxonomy" id="1763537"/>
    <lineage>
        <taxon>Bacteria</taxon>
        <taxon>Pseudomonadati</taxon>
        <taxon>Bacteroidota</taxon>
        <taxon>Flavobacteriia</taxon>
        <taxon>Flavobacteriales</taxon>
        <taxon>Flavobacteriaceae</taxon>
        <taxon>Cochleicola</taxon>
    </lineage>
</organism>
<dbReference type="GO" id="GO:0015628">
    <property type="term" value="P:protein secretion by the type II secretion system"/>
    <property type="evidence" value="ECO:0007669"/>
    <property type="project" value="TreeGrafter"/>
</dbReference>
<protein>
    <submittedName>
        <fullName evidence="2">Competence protein ComEA</fullName>
    </submittedName>
</protein>
<evidence type="ECO:0000256" key="1">
    <source>
        <dbReference type="SAM" id="Phobius"/>
    </source>
</evidence>
<reference evidence="2 3" key="1">
    <citation type="submission" date="2016-02" db="EMBL/GenBank/DDBJ databases">
        <title>Ulvibacter sp. LPB0005, isolated from Thais luteostoma.</title>
        <authorList>
            <person name="Shin S.-K."/>
            <person name="Yi H."/>
        </authorList>
    </citation>
    <scope>NUCLEOTIDE SEQUENCE [LARGE SCALE GENOMIC DNA]</scope>
    <source>
        <strain evidence="2 3">LPB0005</strain>
    </source>
</reference>
<keyword evidence="1" id="KW-0812">Transmembrane</keyword>
<dbReference type="InterPro" id="IPR051675">
    <property type="entry name" value="Endo/Exo/Phosphatase_dom_1"/>
</dbReference>